<keyword evidence="2 6" id="KW-0288">FMN</keyword>
<name>A0A926GF23_9RHOB</name>
<protein>
    <recommendedName>
        <fullName evidence="6">FMN dependent NADH:quinone oxidoreductase</fullName>
        <ecNumber evidence="6">1.6.5.-</ecNumber>
    </recommendedName>
    <alternativeName>
        <fullName evidence="6">Azo-dye reductase</fullName>
    </alternativeName>
    <alternativeName>
        <fullName evidence="6">FMN-dependent NADH-azo compound oxidoreductase</fullName>
    </alternativeName>
    <alternativeName>
        <fullName evidence="6">FMN-dependent NADH-azoreductase</fullName>
        <ecNumber evidence="6">1.7.1.17</ecNumber>
    </alternativeName>
</protein>
<dbReference type="Pfam" id="PF02525">
    <property type="entry name" value="Flavodoxin_2"/>
    <property type="match status" value="1"/>
</dbReference>
<dbReference type="SUPFAM" id="SSF52218">
    <property type="entry name" value="Flavoproteins"/>
    <property type="match status" value="1"/>
</dbReference>
<dbReference type="InterPro" id="IPR023048">
    <property type="entry name" value="NADH:quinone_OxRdtase_FMN_depd"/>
</dbReference>
<dbReference type="GO" id="GO:0009055">
    <property type="term" value="F:electron transfer activity"/>
    <property type="evidence" value="ECO:0007669"/>
    <property type="project" value="UniProtKB-UniRule"/>
</dbReference>
<dbReference type="GO" id="GO:0016652">
    <property type="term" value="F:oxidoreductase activity, acting on NAD(P)H as acceptor"/>
    <property type="evidence" value="ECO:0007669"/>
    <property type="project" value="UniProtKB-UniRule"/>
</dbReference>
<feature type="domain" description="Flavodoxin-like fold" evidence="7">
    <location>
        <begin position="2"/>
        <end position="193"/>
    </location>
</feature>
<dbReference type="EC" id="1.6.5.-" evidence="6"/>
<evidence type="ECO:0000256" key="3">
    <source>
        <dbReference type="ARBA" id="ARBA00023002"/>
    </source>
</evidence>
<evidence type="ECO:0000313" key="9">
    <source>
        <dbReference type="Proteomes" id="UP000608594"/>
    </source>
</evidence>
<sequence>MMNILHLDSAITGEASVSRKLTADIVAKLTSQNPTATVTYRDLAKGVPAIDGIWLEATRGMGDDNSAAHAAAVATSDAYLSEVKNADVLVIGMPIYNFAMGALLKSWIDQIARAGVSFRYTEAGAEGLLTGKRAIIAYSAGGTPLGSEIDHASAYMRFILGFFGITDVEFVAADGLIFDRDGALARADAQVAELAA</sequence>
<dbReference type="EMBL" id="JACOQL010000004">
    <property type="protein sequence ID" value="MBC9248025.1"/>
    <property type="molecule type" value="Genomic_DNA"/>
</dbReference>
<dbReference type="PANTHER" id="PTHR43741:SF2">
    <property type="entry name" value="FMN-DEPENDENT NADH:QUINONE OXIDOREDUCTASE"/>
    <property type="match status" value="1"/>
</dbReference>
<proteinExistence type="inferred from homology"/>
<dbReference type="GO" id="GO:0010181">
    <property type="term" value="F:FMN binding"/>
    <property type="evidence" value="ECO:0007669"/>
    <property type="project" value="UniProtKB-UniRule"/>
</dbReference>
<keyword evidence="3 6" id="KW-0560">Oxidoreductase</keyword>
<dbReference type="EC" id="1.7.1.17" evidence="6"/>
<comment type="caution">
    <text evidence="8">The sequence shown here is derived from an EMBL/GenBank/DDBJ whole genome shotgun (WGS) entry which is preliminary data.</text>
</comment>
<keyword evidence="4 6" id="KW-0520">NAD</keyword>
<evidence type="ECO:0000256" key="1">
    <source>
        <dbReference type="ARBA" id="ARBA00022630"/>
    </source>
</evidence>
<comment type="cofactor">
    <cofactor evidence="6">
        <name>FMN</name>
        <dbReference type="ChEBI" id="CHEBI:58210"/>
    </cofactor>
    <text evidence="6">Binds 1 FMN per subunit.</text>
</comment>
<comment type="function">
    <text evidence="6">Quinone reductase that provides resistance to thiol-specific stress caused by electrophilic quinones.</text>
</comment>
<evidence type="ECO:0000259" key="7">
    <source>
        <dbReference type="Pfam" id="PF02525"/>
    </source>
</evidence>
<evidence type="ECO:0000256" key="4">
    <source>
        <dbReference type="ARBA" id="ARBA00023027"/>
    </source>
</evidence>
<dbReference type="PANTHER" id="PTHR43741">
    <property type="entry name" value="FMN-DEPENDENT NADH-AZOREDUCTASE 1"/>
    <property type="match status" value="1"/>
</dbReference>
<evidence type="ECO:0000256" key="2">
    <source>
        <dbReference type="ARBA" id="ARBA00022643"/>
    </source>
</evidence>
<evidence type="ECO:0000256" key="6">
    <source>
        <dbReference type="HAMAP-Rule" id="MF_01216"/>
    </source>
</evidence>
<comment type="caution">
    <text evidence="6">Lacks conserved residue(s) required for the propagation of feature annotation.</text>
</comment>
<comment type="similarity">
    <text evidence="6">Belongs to the azoreductase type 1 family.</text>
</comment>
<dbReference type="InterPro" id="IPR050104">
    <property type="entry name" value="FMN-dep_NADH:Q_OxRdtase_AzoR1"/>
</dbReference>
<dbReference type="HAMAP" id="MF_01216">
    <property type="entry name" value="Azoreductase_type1"/>
    <property type="match status" value="1"/>
</dbReference>
<dbReference type="RefSeq" id="WP_187794565.1">
    <property type="nucleotide sequence ID" value="NZ_JACOQL010000004.1"/>
</dbReference>
<dbReference type="InterPro" id="IPR003680">
    <property type="entry name" value="Flavodoxin_fold"/>
</dbReference>
<evidence type="ECO:0000256" key="5">
    <source>
        <dbReference type="ARBA" id="ARBA00048542"/>
    </source>
</evidence>
<dbReference type="InterPro" id="IPR029039">
    <property type="entry name" value="Flavoprotein-like_sf"/>
</dbReference>
<dbReference type="AlphaFoldDB" id="A0A926GF23"/>
<dbReference type="GO" id="GO:0016655">
    <property type="term" value="F:oxidoreductase activity, acting on NAD(P)H, quinone or similar compound as acceptor"/>
    <property type="evidence" value="ECO:0007669"/>
    <property type="project" value="InterPro"/>
</dbReference>
<reference evidence="8" key="1">
    <citation type="submission" date="2020-08" db="EMBL/GenBank/DDBJ databases">
        <title>Paracoccus amoyensis sp. nov., isolated from the surface seawater at coast of Xiamen, Fujian.</title>
        <authorList>
            <person name="Lyu L."/>
        </authorList>
    </citation>
    <scope>NUCLEOTIDE SEQUENCE</scope>
    <source>
        <strain evidence="8">11-3</strain>
    </source>
</reference>
<keyword evidence="1 6" id="KW-0285">Flavoprotein</keyword>
<feature type="binding site" evidence="6">
    <location>
        <begin position="16"/>
        <end position="18"/>
    </location>
    <ligand>
        <name>FMN</name>
        <dbReference type="ChEBI" id="CHEBI:58210"/>
    </ligand>
</feature>
<comment type="subunit">
    <text evidence="6">Homodimer.</text>
</comment>
<comment type="function">
    <text evidence="6">Also exhibits azoreductase activity. Catalyzes the reductive cleavage of the azo bond in aromatic azo compounds to the corresponding amines.</text>
</comment>
<evidence type="ECO:0000313" key="8">
    <source>
        <dbReference type="EMBL" id="MBC9248025.1"/>
    </source>
</evidence>
<dbReference type="Gene3D" id="3.40.50.360">
    <property type="match status" value="1"/>
</dbReference>
<feature type="binding site" evidence="6">
    <location>
        <begin position="139"/>
        <end position="142"/>
    </location>
    <ligand>
        <name>FMN</name>
        <dbReference type="ChEBI" id="CHEBI:58210"/>
    </ligand>
</feature>
<accession>A0A926GF23</accession>
<dbReference type="Proteomes" id="UP000608594">
    <property type="component" value="Unassembled WGS sequence"/>
</dbReference>
<comment type="catalytic activity">
    <reaction evidence="6">
        <text>2 a quinone + NADH + H(+) = 2 a 1,4-benzosemiquinone + NAD(+)</text>
        <dbReference type="Rhea" id="RHEA:65952"/>
        <dbReference type="ChEBI" id="CHEBI:15378"/>
        <dbReference type="ChEBI" id="CHEBI:57540"/>
        <dbReference type="ChEBI" id="CHEBI:57945"/>
        <dbReference type="ChEBI" id="CHEBI:132124"/>
        <dbReference type="ChEBI" id="CHEBI:134225"/>
    </reaction>
</comment>
<comment type="catalytic activity">
    <reaction evidence="5">
        <text>N,N-dimethyl-1,4-phenylenediamine + anthranilate + 2 NAD(+) = 2-(4-dimethylaminophenyl)diazenylbenzoate + 2 NADH + 2 H(+)</text>
        <dbReference type="Rhea" id="RHEA:55872"/>
        <dbReference type="ChEBI" id="CHEBI:15378"/>
        <dbReference type="ChEBI" id="CHEBI:15783"/>
        <dbReference type="ChEBI" id="CHEBI:16567"/>
        <dbReference type="ChEBI" id="CHEBI:57540"/>
        <dbReference type="ChEBI" id="CHEBI:57945"/>
        <dbReference type="ChEBI" id="CHEBI:71579"/>
        <dbReference type="EC" id="1.7.1.17"/>
    </reaction>
    <physiologicalReaction direction="right-to-left" evidence="5">
        <dbReference type="Rhea" id="RHEA:55874"/>
    </physiologicalReaction>
</comment>
<gene>
    <name evidence="6" type="primary">azoR</name>
    <name evidence="8" type="ORF">H4P12_15205</name>
</gene>
<organism evidence="8 9">
    <name type="scientific">Paracoccus amoyensis</name>
    <dbReference type="NCBI Taxonomy" id="2760093"/>
    <lineage>
        <taxon>Bacteria</taxon>
        <taxon>Pseudomonadati</taxon>
        <taxon>Pseudomonadota</taxon>
        <taxon>Alphaproteobacteria</taxon>
        <taxon>Rhodobacterales</taxon>
        <taxon>Paracoccaceae</taxon>
        <taxon>Paracoccus</taxon>
    </lineage>
</organism>
<keyword evidence="9" id="KW-1185">Reference proteome</keyword>